<dbReference type="PANTHER" id="PTHR21139">
    <property type="entry name" value="TRIOSEPHOSPHATE ISOMERASE"/>
    <property type="match status" value="1"/>
</dbReference>
<dbReference type="InterPro" id="IPR000652">
    <property type="entry name" value="Triosephosphate_isomerase"/>
</dbReference>
<organism evidence="10 11">
    <name type="scientific">Corticimicrobacter populi</name>
    <dbReference type="NCBI Taxonomy" id="2175229"/>
    <lineage>
        <taxon>Bacteria</taxon>
        <taxon>Pseudomonadati</taxon>
        <taxon>Pseudomonadota</taxon>
        <taxon>Betaproteobacteria</taxon>
        <taxon>Burkholderiales</taxon>
        <taxon>Alcaligenaceae</taxon>
        <taxon>Corticimicrobacter</taxon>
    </lineage>
</organism>
<comment type="pathway">
    <text evidence="2">Carbohydrate metabolism; erythritol degradation.</text>
</comment>
<dbReference type="Proteomes" id="UP000245212">
    <property type="component" value="Unassembled WGS sequence"/>
</dbReference>
<keyword evidence="7 8" id="KW-0413">Isomerase</keyword>
<dbReference type="AlphaFoldDB" id="A0A2V1K790"/>
<comment type="caution">
    <text evidence="10">The sequence shown here is derived from an EMBL/GenBank/DDBJ whole genome shotgun (WGS) entry which is preliminary data.</text>
</comment>
<dbReference type="UniPathway" id="UPA00138"/>
<feature type="binding site" evidence="8">
    <location>
        <begin position="248"/>
        <end position="249"/>
    </location>
    <ligand>
        <name>substrate</name>
    </ligand>
</feature>
<evidence type="ECO:0000256" key="3">
    <source>
        <dbReference type="ARBA" id="ARBA00007422"/>
    </source>
</evidence>
<accession>A0A2V1K790</accession>
<dbReference type="GO" id="GO:0006096">
    <property type="term" value="P:glycolytic process"/>
    <property type="evidence" value="ECO:0007669"/>
    <property type="project" value="UniProtKB-UniRule"/>
</dbReference>
<dbReference type="Gene3D" id="3.20.20.70">
    <property type="entry name" value="Aldolase class I"/>
    <property type="match status" value="1"/>
</dbReference>
<evidence type="ECO:0000256" key="1">
    <source>
        <dbReference type="ARBA" id="ARBA00004680"/>
    </source>
</evidence>
<dbReference type="GO" id="GO:0019563">
    <property type="term" value="P:glycerol catabolic process"/>
    <property type="evidence" value="ECO:0007669"/>
    <property type="project" value="TreeGrafter"/>
</dbReference>
<keyword evidence="6 8" id="KW-0324">Glycolysis</keyword>
<comment type="similarity">
    <text evidence="3 8 9">Belongs to the triosephosphate isomerase family.</text>
</comment>
<comment type="pathway">
    <text evidence="1 8 9">Carbohydrate degradation; glycolysis; D-glyceraldehyde 3-phosphate from glycerone phosphate: step 1/1.</text>
</comment>
<dbReference type="GO" id="GO:0006094">
    <property type="term" value="P:gluconeogenesis"/>
    <property type="evidence" value="ECO:0007669"/>
    <property type="project" value="UniProtKB-UniRule"/>
</dbReference>
<dbReference type="Pfam" id="PF00121">
    <property type="entry name" value="TIM"/>
    <property type="match status" value="1"/>
</dbReference>
<dbReference type="HAMAP" id="MF_00147_B">
    <property type="entry name" value="TIM_B"/>
    <property type="match status" value="1"/>
</dbReference>
<evidence type="ECO:0000256" key="4">
    <source>
        <dbReference type="ARBA" id="ARBA00022432"/>
    </source>
</evidence>
<comment type="subunit">
    <text evidence="8 9">Homodimer.</text>
</comment>
<evidence type="ECO:0000256" key="2">
    <source>
        <dbReference type="ARBA" id="ARBA00004939"/>
    </source>
</evidence>
<sequence length="263" mass="27499">MCARIGPDLSLHRVNTSTMRRLVIGNWKMNGSLAENGRLLSALLDQSGRAQDAELAVCVPYPYLAQAAQALDGHKAAIAWGAQDVSVHARGAFTGEVSADMLHDFGVRWVLAGHSERRAYHGESDELVALKAEVALAAGLAPVVCVGETLQQHQDGLAHEVIARQLGPVLALGAERLARLVVAYEPVWAIGTGQTATPEQAQEVHAFIRATLAAAGAAQVRLLYGGSVKPDNAAGLFAMEDIDGALVGGASLDADEFIAIAAA</sequence>
<comment type="pathway">
    <text evidence="8 9">Carbohydrate biosynthesis; gluconeogenesis.</text>
</comment>
<dbReference type="SUPFAM" id="SSF51351">
    <property type="entry name" value="Triosephosphate isomerase (TIM)"/>
    <property type="match status" value="1"/>
</dbReference>
<evidence type="ECO:0000313" key="10">
    <source>
        <dbReference type="EMBL" id="PWF24832.1"/>
    </source>
</evidence>
<name>A0A2V1K790_9BURK</name>
<dbReference type="FunFam" id="3.20.20.70:FF:000016">
    <property type="entry name" value="Triosephosphate isomerase"/>
    <property type="match status" value="1"/>
</dbReference>
<dbReference type="PANTHER" id="PTHR21139:SF42">
    <property type="entry name" value="TRIOSEPHOSPHATE ISOMERASE"/>
    <property type="match status" value="1"/>
</dbReference>
<dbReference type="GO" id="GO:0005829">
    <property type="term" value="C:cytosol"/>
    <property type="evidence" value="ECO:0007669"/>
    <property type="project" value="TreeGrafter"/>
</dbReference>
<dbReference type="InterPro" id="IPR022896">
    <property type="entry name" value="TrioseP_Isoase_bac/euk"/>
</dbReference>
<evidence type="ECO:0000256" key="8">
    <source>
        <dbReference type="HAMAP-Rule" id="MF_00147"/>
    </source>
</evidence>
<feature type="binding site" evidence="8">
    <location>
        <begin position="26"/>
        <end position="28"/>
    </location>
    <ligand>
        <name>substrate</name>
    </ligand>
</feature>
<protein>
    <recommendedName>
        <fullName evidence="8 9">Triosephosphate isomerase</fullName>
        <shortName evidence="8">TIM</shortName>
        <shortName evidence="8">TPI</shortName>
        <ecNumber evidence="8 9">5.3.1.1</ecNumber>
    </recommendedName>
    <alternativeName>
        <fullName evidence="8">Triose-phosphate isomerase</fullName>
    </alternativeName>
</protein>
<dbReference type="GO" id="GO:0004807">
    <property type="term" value="F:triose-phosphate isomerase activity"/>
    <property type="evidence" value="ECO:0007669"/>
    <property type="project" value="UniProtKB-UniRule"/>
</dbReference>
<dbReference type="GO" id="GO:0046166">
    <property type="term" value="P:glyceraldehyde-3-phosphate biosynthetic process"/>
    <property type="evidence" value="ECO:0007669"/>
    <property type="project" value="TreeGrafter"/>
</dbReference>
<evidence type="ECO:0000256" key="9">
    <source>
        <dbReference type="RuleBase" id="RU363013"/>
    </source>
</evidence>
<dbReference type="CDD" id="cd00311">
    <property type="entry name" value="TIM"/>
    <property type="match status" value="1"/>
</dbReference>
<dbReference type="InterPro" id="IPR035990">
    <property type="entry name" value="TIM_sf"/>
</dbReference>
<keyword evidence="5 8" id="KW-0963">Cytoplasm</keyword>
<dbReference type="NCBIfam" id="TIGR00419">
    <property type="entry name" value="tim"/>
    <property type="match status" value="1"/>
</dbReference>
<dbReference type="InterPro" id="IPR020861">
    <property type="entry name" value="Triosephosphate_isomerase_AS"/>
</dbReference>
<dbReference type="UniPathway" id="UPA00109">
    <property type="reaction ID" value="UER00189"/>
</dbReference>
<feature type="active site" description="Electrophile" evidence="8">
    <location>
        <position position="114"/>
    </location>
</feature>
<comment type="catalytic activity">
    <reaction evidence="8 9">
        <text>D-glyceraldehyde 3-phosphate = dihydroxyacetone phosphate</text>
        <dbReference type="Rhea" id="RHEA:18585"/>
        <dbReference type="ChEBI" id="CHEBI:57642"/>
        <dbReference type="ChEBI" id="CHEBI:59776"/>
        <dbReference type="EC" id="5.3.1.1"/>
    </reaction>
</comment>
<evidence type="ECO:0000256" key="7">
    <source>
        <dbReference type="ARBA" id="ARBA00023235"/>
    </source>
</evidence>
<evidence type="ECO:0000256" key="6">
    <source>
        <dbReference type="ARBA" id="ARBA00023152"/>
    </source>
</evidence>
<proteinExistence type="inferred from homology"/>
<dbReference type="PROSITE" id="PS51440">
    <property type="entry name" value="TIM_2"/>
    <property type="match status" value="1"/>
</dbReference>
<keyword evidence="11" id="KW-1185">Reference proteome</keyword>
<dbReference type="InterPro" id="IPR013785">
    <property type="entry name" value="Aldolase_TIM"/>
</dbReference>
<reference evidence="11" key="1">
    <citation type="submission" date="2018-05" db="EMBL/GenBank/DDBJ databases">
        <authorList>
            <person name="Li Y."/>
        </authorList>
    </citation>
    <scope>NUCLEOTIDE SEQUENCE [LARGE SCALE GENOMIC DNA]</scope>
    <source>
        <strain evidence="11">3d-2-2</strain>
    </source>
</reference>
<evidence type="ECO:0000256" key="5">
    <source>
        <dbReference type="ARBA" id="ARBA00022490"/>
    </source>
</evidence>
<keyword evidence="4 8" id="KW-0312">Gluconeogenesis</keyword>
<dbReference type="EC" id="5.3.1.1" evidence="8 9"/>
<comment type="subcellular location">
    <subcellularLocation>
        <location evidence="8 9">Cytoplasm</location>
    </subcellularLocation>
</comment>
<feature type="binding site" evidence="8">
    <location>
        <position position="191"/>
    </location>
    <ligand>
        <name>substrate</name>
    </ligand>
</feature>
<feature type="binding site" evidence="8">
    <location>
        <position position="227"/>
    </location>
    <ligand>
        <name>substrate</name>
    </ligand>
</feature>
<dbReference type="PROSITE" id="PS00171">
    <property type="entry name" value="TIM_1"/>
    <property type="match status" value="1"/>
</dbReference>
<comment type="function">
    <text evidence="8">Involved in the gluconeogenesis. Catalyzes stereospecifically the conversion of dihydroxyacetone phosphate (DHAP) to D-glyceraldehyde-3-phosphate (G3P).</text>
</comment>
<gene>
    <name evidence="8" type="primary">tpiA</name>
    <name evidence="10" type="ORF">DD235_01210</name>
</gene>
<feature type="active site" description="Proton acceptor" evidence="8">
    <location>
        <position position="185"/>
    </location>
</feature>
<evidence type="ECO:0000313" key="11">
    <source>
        <dbReference type="Proteomes" id="UP000245212"/>
    </source>
</evidence>
<dbReference type="EMBL" id="QETA01000001">
    <property type="protein sequence ID" value="PWF24832.1"/>
    <property type="molecule type" value="Genomic_DNA"/>
</dbReference>